<name>A0A829LZ68_LIMFE</name>
<feature type="active site" evidence="3">
    <location>
        <position position="169"/>
    </location>
</feature>
<reference evidence="7" key="1">
    <citation type="submission" date="2013-10" db="EMBL/GenBank/DDBJ databases">
        <title>Draft genome sequence of Lactobacillus fermentum NB-22.</title>
        <authorList>
            <person name="Chaplin A.V."/>
            <person name="Shkoporov A.N."/>
            <person name="Khokhlova E.V."/>
            <person name="Efimov B.A."/>
            <person name="Kafarskaia L.I."/>
        </authorList>
    </citation>
    <scope>NUCLEOTIDE SEQUENCE [LARGE SCALE GENOMIC DNA]</scope>
    <source>
        <strain evidence="7">NB-22</strain>
    </source>
</reference>
<dbReference type="NCBIfam" id="TIGR00005">
    <property type="entry name" value="rluA_subfam"/>
    <property type="match status" value="1"/>
</dbReference>
<dbReference type="InterPro" id="IPR006225">
    <property type="entry name" value="PsdUridine_synth_RluC/D"/>
</dbReference>
<dbReference type="InterPro" id="IPR006145">
    <property type="entry name" value="PsdUridine_synth_RsuA/RluA"/>
</dbReference>
<dbReference type="PROSITE" id="PS01129">
    <property type="entry name" value="PSI_RLU"/>
    <property type="match status" value="1"/>
</dbReference>
<accession>A0A829LZ68</accession>
<organism evidence="6 7">
    <name type="scientific">Limosilactobacillus fermentum NB-22</name>
    <dbReference type="NCBI Taxonomy" id="1408443"/>
    <lineage>
        <taxon>Bacteria</taxon>
        <taxon>Bacillati</taxon>
        <taxon>Bacillota</taxon>
        <taxon>Bacilli</taxon>
        <taxon>Lactobacillales</taxon>
        <taxon>Lactobacillaceae</taxon>
        <taxon>Limosilactobacillus</taxon>
    </lineage>
</organism>
<dbReference type="GO" id="GO:0003723">
    <property type="term" value="F:RNA binding"/>
    <property type="evidence" value="ECO:0007669"/>
    <property type="project" value="InterPro"/>
</dbReference>
<dbReference type="InterPro" id="IPR050188">
    <property type="entry name" value="RluA_PseudoU_synthase"/>
</dbReference>
<evidence type="ECO:0000313" key="7">
    <source>
        <dbReference type="Proteomes" id="UP000018412"/>
    </source>
</evidence>
<dbReference type="EMBL" id="AYHA01000106">
    <property type="protein sequence ID" value="ESS01256.1"/>
    <property type="molecule type" value="Genomic_DNA"/>
</dbReference>
<dbReference type="PANTHER" id="PTHR21600">
    <property type="entry name" value="MITOCHONDRIAL RNA PSEUDOURIDINE SYNTHASE"/>
    <property type="match status" value="1"/>
</dbReference>
<dbReference type="CDD" id="cd02869">
    <property type="entry name" value="PseudoU_synth_RluA_like"/>
    <property type="match status" value="1"/>
</dbReference>
<reference evidence="6 7" key="2">
    <citation type="journal article" date="2015" name="Genome Announc.">
        <title>Draft Genome Sequence of Lactobacillus fermentum NB-22.</title>
        <authorList>
            <person name="Chaplin A.V."/>
            <person name="Shkoporov A.N."/>
            <person name="Efimov B.A."/>
            <person name="Pikina A.P."/>
            <person name="Borisova O.Y."/>
            <person name="Gladko I.A."/>
            <person name="Postnikova E.A."/>
            <person name="Lordkipanidze A.E."/>
            <person name="Kafarskaia L.I."/>
        </authorList>
    </citation>
    <scope>NUCLEOTIDE SEQUENCE [LARGE SCALE GENOMIC DNA]</scope>
    <source>
        <strain evidence="6 7">NB-22</strain>
    </source>
</reference>
<proteinExistence type="inferred from homology"/>
<sequence>MRSRVRVSYGPYNFSKTGSSDPVFLHSTEKRSQAEMENTWVYRGQEPIKIKTFLHSLGMGHRLFNDIKNGAGEFQVDHRRVRPTTKILPNQPLTLTVQPEPGDATVATSEEPLTIVYEDDNWLVVNKPVGVASVPGPHVVNGTILNRVKGYLVAKDAPDLRPHLITRLDRDTAGLLLVAKHNVASSMISPQVEGHTMQKEYRAIVAGTFAKEHGIIDAPIARIKGQIEREVNPAGQPAKTEYWAEESRGDWTLVRLRLHSGRTHQIRVHMASVGHPLLGDHLYGGDLSMTDHQALYASHLAFTDPFTQTNLAFEVEMPVAFKTLWDGLN</sequence>
<dbReference type="PANTHER" id="PTHR21600:SF35">
    <property type="entry name" value="PSEUDOURIDINE SYNTHASE"/>
    <property type="match status" value="1"/>
</dbReference>
<feature type="domain" description="Pseudouridine synthase RsuA/RluA-like" evidence="5">
    <location>
        <begin position="121"/>
        <end position="272"/>
    </location>
</feature>
<dbReference type="AlphaFoldDB" id="A0A829LZ68"/>
<dbReference type="Proteomes" id="UP000018412">
    <property type="component" value="Unassembled WGS sequence"/>
</dbReference>
<dbReference type="Pfam" id="PF00849">
    <property type="entry name" value="PseudoU_synth_2"/>
    <property type="match status" value="1"/>
</dbReference>
<dbReference type="SUPFAM" id="SSF55120">
    <property type="entry name" value="Pseudouridine synthase"/>
    <property type="match status" value="1"/>
</dbReference>
<comment type="similarity">
    <text evidence="2 4">Belongs to the pseudouridine synthase RluA family.</text>
</comment>
<evidence type="ECO:0000256" key="4">
    <source>
        <dbReference type="RuleBase" id="RU362028"/>
    </source>
</evidence>
<keyword evidence="4" id="KW-0413">Isomerase</keyword>
<dbReference type="InterPro" id="IPR020103">
    <property type="entry name" value="PsdUridine_synth_cat_dom_sf"/>
</dbReference>
<comment type="caution">
    <text evidence="6">The sequence shown here is derived from an EMBL/GenBank/DDBJ whole genome shotgun (WGS) entry which is preliminary data.</text>
</comment>
<dbReference type="GO" id="GO:0000455">
    <property type="term" value="P:enzyme-directed rRNA pseudouridine synthesis"/>
    <property type="evidence" value="ECO:0007669"/>
    <property type="project" value="TreeGrafter"/>
</dbReference>
<evidence type="ECO:0000256" key="1">
    <source>
        <dbReference type="ARBA" id="ARBA00000073"/>
    </source>
</evidence>
<dbReference type="InterPro" id="IPR006224">
    <property type="entry name" value="PsdUridine_synth_RluA-like_CS"/>
</dbReference>
<gene>
    <name evidence="6" type="ORF">NB22_05775</name>
</gene>
<evidence type="ECO:0000256" key="2">
    <source>
        <dbReference type="ARBA" id="ARBA00010876"/>
    </source>
</evidence>
<protein>
    <recommendedName>
        <fullName evidence="4">Pseudouridine synthase</fullName>
        <ecNumber evidence="4">5.4.99.-</ecNumber>
    </recommendedName>
</protein>
<evidence type="ECO:0000259" key="5">
    <source>
        <dbReference type="Pfam" id="PF00849"/>
    </source>
</evidence>
<dbReference type="GO" id="GO:0009982">
    <property type="term" value="F:pseudouridine synthase activity"/>
    <property type="evidence" value="ECO:0007669"/>
    <property type="project" value="InterPro"/>
</dbReference>
<dbReference type="Gene3D" id="3.30.2350.10">
    <property type="entry name" value="Pseudouridine synthase"/>
    <property type="match status" value="1"/>
</dbReference>
<evidence type="ECO:0000256" key="3">
    <source>
        <dbReference type="PIRSR" id="PIRSR606225-1"/>
    </source>
</evidence>
<dbReference type="EC" id="5.4.99.-" evidence="4"/>
<comment type="function">
    <text evidence="4">Responsible for synthesis of pseudouridine from uracil.</text>
</comment>
<evidence type="ECO:0000313" key="6">
    <source>
        <dbReference type="EMBL" id="ESS01256.1"/>
    </source>
</evidence>
<comment type="catalytic activity">
    <reaction evidence="1 4">
        <text>a uridine in RNA = a pseudouridine in RNA</text>
        <dbReference type="Rhea" id="RHEA:48348"/>
        <dbReference type="Rhea" id="RHEA-COMP:12068"/>
        <dbReference type="Rhea" id="RHEA-COMP:12069"/>
        <dbReference type="ChEBI" id="CHEBI:65314"/>
        <dbReference type="ChEBI" id="CHEBI:65315"/>
    </reaction>
</comment>
<dbReference type="GO" id="GO:0140098">
    <property type="term" value="F:catalytic activity, acting on RNA"/>
    <property type="evidence" value="ECO:0007669"/>
    <property type="project" value="UniProtKB-ARBA"/>
</dbReference>